<feature type="chain" id="PRO_5047117616" description="Gram-positive cocci surface proteins LPxTG domain-containing protein" evidence="3">
    <location>
        <begin position="31"/>
        <end position="255"/>
    </location>
</feature>
<evidence type="ECO:0000256" key="1">
    <source>
        <dbReference type="SAM" id="MobiDB-lite"/>
    </source>
</evidence>
<protein>
    <recommendedName>
        <fullName evidence="6">Gram-positive cocci surface proteins LPxTG domain-containing protein</fullName>
    </recommendedName>
</protein>
<dbReference type="EMBL" id="CP109495">
    <property type="protein sequence ID" value="WUX55069.1"/>
    <property type="molecule type" value="Genomic_DNA"/>
</dbReference>
<feature type="region of interest" description="Disordered" evidence="1">
    <location>
        <begin position="111"/>
        <end position="224"/>
    </location>
</feature>
<evidence type="ECO:0008006" key="6">
    <source>
        <dbReference type="Google" id="ProtNLM"/>
    </source>
</evidence>
<feature type="compositionally biased region" description="Low complexity" evidence="1">
    <location>
        <begin position="135"/>
        <end position="158"/>
    </location>
</feature>
<organism evidence="4 5">
    <name type="scientific">Streptomyces niveus</name>
    <name type="common">Streptomyces spheroides</name>
    <dbReference type="NCBI Taxonomy" id="193462"/>
    <lineage>
        <taxon>Bacteria</taxon>
        <taxon>Bacillati</taxon>
        <taxon>Actinomycetota</taxon>
        <taxon>Actinomycetes</taxon>
        <taxon>Kitasatosporales</taxon>
        <taxon>Streptomycetaceae</taxon>
        <taxon>Streptomyces</taxon>
    </lineage>
</organism>
<keyword evidence="3" id="KW-0732">Signal</keyword>
<name>A0ABZ2AC42_STRNV</name>
<accession>A0ABZ2AC42</accession>
<evidence type="ECO:0000313" key="4">
    <source>
        <dbReference type="EMBL" id="WUX55069.1"/>
    </source>
</evidence>
<dbReference type="Proteomes" id="UP001432209">
    <property type="component" value="Chromosome"/>
</dbReference>
<evidence type="ECO:0000256" key="2">
    <source>
        <dbReference type="SAM" id="Phobius"/>
    </source>
</evidence>
<feature type="compositionally biased region" description="Low complexity" evidence="1">
    <location>
        <begin position="188"/>
        <end position="200"/>
    </location>
</feature>
<sequence length="255" mass="25706">MRSGLLALRAAGLVAAMVAVPVLGTTAADAHDSVKATVSPSPVRPGGEVKIKVAGCENPRSASARSDVFVADSELAGRDGLRGEAKIKSSTEDGKYQVDVWCDGHDHRGAGVVEVNHKPKPKPKPSVKPTPSAKPKPKSSATPKSSAKPTPKSSAKSSAKPEKKADASAPPAGTPKPARSHSAHTVHASESASASPVAPVRAGGGGRTSTTDMAADRAGPSTPHTVIGLVLAGVAAVAVAVRSARRKRSAARDSD</sequence>
<evidence type="ECO:0000313" key="5">
    <source>
        <dbReference type="Proteomes" id="UP001432209"/>
    </source>
</evidence>
<feature type="transmembrane region" description="Helical" evidence="2">
    <location>
        <begin position="226"/>
        <end position="244"/>
    </location>
</feature>
<keyword evidence="2" id="KW-1133">Transmembrane helix</keyword>
<gene>
    <name evidence="4" type="ORF">OG442_28030</name>
</gene>
<keyword evidence="5" id="KW-1185">Reference proteome</keyword>
<keyword evidence="2" id="KW-0472">Membrane</keyword>
<dbReference type="RefSeq" id="WP_329078744.1">
    <property type="nucleotide sequence ID" value="NZ_CP109495.1"/>
</dbReference>
<evidence type="ECO:0000256" key="3">
    <source>
        <dbReference type="SAM" id="SignalP"/>
    </source>
</evidence>
<proteinExistence type="predicted"/>
<keyword evidence="2" id="KW-0812">Transmembrane</keyword>
<reference evidence="4" key="1">
    <citation type="submission" date="2022-10" db="EMBL/GenBank/DDBJ databases">
        <title>The complete genomes of actinobacterial strains from the NBC collection.</title>
        <authorList>
            <person name="Joergensen T.S."/>
            <person name="Alvarez Arevalo M."/>
            <person name="Sterndorff E.B."/>
            <person name="Faurdal D."/>
            <person name="Vuksanovic O."/>
            <person name="Mourched A.-S."/>
            <person name="Charusanti P."/>
            <person name="Shaw S."/>
            <person name="Blin K."/>
            <person name="Weber T."/>
        </authorList>
    </citation>
    <scope>NUCLEOTIDE SEQUENCE</scope>
    <source>
        <strain evidence="4">NBC_01432</strain>
    </source>
</reference>
<feature type="signal peptide" evidence="3">
    <location>
        <begin position="1"/>
        <end position="30"/>
    </location>
</feature>